<dbReference type="PANTHER" id="PTHR43155">
    <property type="entry name" value="CYCLIC DI-GMP PHOSPHODIESTERASE PA4108-RELATED"/>
    <property type="match status" value="1"/>
</dbReference>
<accession>A0A7W9ZF16</accession>
<dbReference type="Gene3D" id="6.10.340.10">
    <property type="match status" value="1"/>
</dbReference>
<comment type="caution">
    <text evidence="4">The sequence shown here is derived from an EMBL/GenBank/DDBJ whole genome shotgun (WGS) entry which is preliminary data.</text>
</comment>
<sequence>MDITLAGLAEFISGQKISANGGVVVLDGQRKVLAAGSGLLGSLPPLSALETAPVPLGAALGAVLASGQGPRMHHLDVGGTAMMTHISDWKAPGGQSLSIAVVAPFEDFTGHIRTMQHRTLLLIAVVMLIILPVAVIASGRLASTVRALAAEAQRVQGFDFSGSSPKDSMIIEFDALAGAFESMKGSLASKANALELAQSKLEKLVRLGIGLSAEKDSNTLMEKILMGAKDLTNADGGTLYIRTEDETLRFQILRNDTLKVAVGGASGDLPEIPAVPLRDAAGKPNHNNVVSYCVNTEKTVNIVDAYDSAQFDFSGTKVFDQRNGYRSQSFLTVPLKPRGGEVIGALQLINARVPGTGDIIPFDPDIQSFVEALAAQAATALYNRQLLDAQEELMDSMIKIIAGAIDAKSPYTGGHCERVPELALMLAEEAGKVSSGPLADFAFRTEEEWREFKIGAWLHDCGKVVTPEYVVDKATKLETIYNRIHEVRTRFEVLLRDAMIDYLRGLIAGQEDEPALRARLEERQAQLREDFAFLAECNVGGEFMAPDKVERLKQIGAQEWTRTLDDRLGLSHEELKRFPAEAPALPVQEKLLDDKPWHIIPRPPGGLERYKDLGFQTKIPEALYNFGEVYNLSVSRGTLSEEERFKINEHIMQTIAMLEGLPFPKHLKRVPEYAGTHHETMIGTGYPRKLDADSLSIPARIMAIADIFEALTASDRPYKKAKSLSESVKILSFFKKDKHIDGDLFDLFLTSGVYRTYAERFLLPEQMDEVDISKYITAPEAAPVG</sequence>
<dbReference type="PROSITE" id="PS51832">
    <property type="entry name" value="HD_GYP"/>
    <property type="match status" value="1"/>
</dbReference>
<dbReference type="InterPro" id="IPR003018">
    <property type="entry name" value="GAF"/>
</dbReference>
<evidence type="ECO:0000256" key="1">
    <source>
        <dbReference type="SAM" id="Phobius"/>
    </source>
</evidence>
<dbReference type="InterPro" id="IPR003607">
    <property type="entry name" value="HD/PDEase_dom"/>
</dbReference>
<dbReference type="InterPro" id="IPR029016">
    <property type="entry name" value="GAF-like_dom_sf"/>
</dbReference>
<name>A0A7W9ZF16_NOVIT</name>
<reference evidence="4 5" key="1">
    <citation type="submission" date="2020-08" db="EMBL/GenBank/DDBJ databases">
        <title>Genomic Encyclopedia of Type Strains, Phase IV (KMG-IV): sequencing the most valuable type-strain genomes for metagenomic binning, comparative biology and taxonomic classification.</title>
        <authorList>
            <person name="Goeker M."/>
        </authorList>
    </citation>
    <scope>NUCLEOTIDE SEQUENCE [LARGE SCALE GENOMIC DNA]</scope>
    <source>
        <strain evidence="4 5">DSM 11590</strain>
    </source>
</reference>
<dbReference type="GO" id="GO:0007165">
    <property type="term" value="P:signal transduction"/>
    <property type="evidence" value="ECO:0007669"/>
    <property type="project" value="InterPro"/>
</dbReference>
<dbReference type="GO" id="GO:0008081">
    <property type="term" value="F:phosphoric diester hydrolase activity"/>
    <property type="evidence" value="ECO:0007669"/>
    <property type="project" value="UniProtKB-ARBA"/>
</dbReference>
<evidence type="ECO:0000313" key="4">
    <source>
        <dbReference type="EMBL" id="MBB6210293.1"/>
    </source>
</evidence>
<dbReference type="Proteomes" id="UP000544872">
    <property type="component" value="Unassembled WGS sequence"/>
</dbReference>
<gene>
    <name evidence="4" type="ORF">FHS48_001708</name>
</gene>
<dbReference type="InterPro" id="IPR003660">
    <property type="entry name" value="HAMP_dom"/>
</dbReference>
<dbReference type="SUPFAM" id="SSF55781">
    <property type="entry name" value="GAF domain-like"/>
    <property type="match status" value="1"/>
</dbReference>
<keyword evidence="1" id="KW-1133">Transmembrane helix</keyword>
<dbReference type="SMART" id="SM00471">
    <property type="entry name" value="HDc"/>
    <property type="match status" value="1"/>
</dbReference>
<organism evidence="4 5">
    <name type="scientific">Novispirillum itersonii</name>
    <name type="common">Aquaspirillum itersonii</name>
    <dbReference type="NCBI Taxonomy" id="189"/>
    <lineage>
        <taxon>Bacteria</taxon>
        <taxon>Pseudomonadati</taxon>
        <taxon>Pseudomonadota</taxon>
        <taxon>Alphaproteobacteria</taxon>
        <taxon>Rhodospirillales</taxon>
        <taxon>Novispirillaceae</taxon>
        <taxon>Novispirillum</taxon>
    </lineage>
</organism>
<protein>
    <submittedName>
        <fullName evidence="4">HD-GYP domain-containing protein (C-di-GMP phosphodiesterase class II)/HAMP domain-containing protein</fullName>
    </submittedName>
</protein>
<evidence type="ECO:0000259" key="3">
    <source>
        <dbReference type="PROSITE" id="PS51832"/>
    </source>
</evidence>
<dbReference type="Gene3D" id="1.10.3210.10">
    <property type="entry name" value="Hypothetical protein af1432"/>
    <property type="match status" value="2"/>
</dbReference>
<feature type="domain" description="HAMP" evidence="2">
    <location>
        <begin position="139"/>
        <end position="192"/>
    </location>
</feature>
<feature type="domain" description="HD-GYP" evidence="3">
    <location>
        <begin position="549"/>
        <end position="764"/>
    </location>
</feature>
<dbReference type="AlphaFoldDB" id="A0A7W9ZF16"/>
<evidence type="ECO:0000313" key="5">
    <source>
        <dbReference type="Proteomes" id="UP000544872"/>
    </source>
</evidence>
<evidence type="ECO:0000259" key="2">
    <source>
        <dbReference type="PROSITE" id="PS50885"/>
    </source>
</evidence>
<dbReference type="InterPro" id="IPR037522">
    <property type="entry name" value="HD_GYP_dom"/>
</dbReference>
<dbReference type="PANTHER" id="PTHR43155:SF2">
    <property type="entry name" value="CYCLIC DI-GMP PHOSPHODIESTERASE PA4108"/>
    <property type="match status" value="1"/>
</dbReference>
<feature type="transmembrane region" description="Helical" evidence="1">
    <location>
        <begin position="120"/>
        <end position="139"/>
    </location>
</feature>
<dbReference type="EMBL" id="JACIIX010000005">
    <property type="protein sequence ID" value="MBB6210293.1"/>
    <property type="molecule type" value="Genomic_DNA"/>
</dbReference>
<keyword evidence="1" id="KW-0472">Membrane</keyword>
<dbReference type="SMART" id="SM00065">
    <property type="entry name" value="GAF"/>
    <property type="match status" value="1"/>
</dbReference>
<dbReference type="PROSITE" id="PS50885">
    <property type="entry name" value="HAMP"/>
    <property type="match status" value="1"/>
</dbReference>
<dbReference type="Pfam" id="PF01590">
    <property type="entry name" value="GAF"/>
    <property type="match status" value="1"/>
</dbReference>
<dbReference type="Pfam" id="PF13487">
    <property type="entry name" value="HD_5"/>
    <property type="match status" value="1"/>
</dbReference>
<dbReference type="CDD" id="cd00077">
    <property type="entry name" value="HDc"/>
    <property type="match status" value="2"/>
</dbReference>
<dbReference type="GO" id="GO:0016020">
    <property type="term" value="C:membrane"/>
    <property type="evidence" value="ECO:0007669"/>
    <property type="project" value="InterPro"/>
</dbReference>
<dbReference type="SUPFAM" id="SSF109604">
    <property type="entry name" value="HD-domain/PDEase-like"/>
    <property type="match status" value="2"/>
</dbReference>
<dbReference type="Gene3D" id="3.30.450.40">
    <property type="match status" value="1"/>
</dbReference>
<keyword evidence="1" id="KW-0812">Transmembrane</keyword>
<proteinExistence type="predicted"/>
<dbReference type="RefSeq" id="WP_311769109.1">
    <property type="nucleotide sequence ID" value="NZ_JACIIX010000005.1"/>
</dbReference>
<keyword evidence="5" id="KW-1185">Reference proteome</keyword>